<sequence length="347" mass="37683">MREIRALVTVGGRFVGAAEPFTVDSPWWNDVEPVTAHLDRVLGVTTSVLRLVGTTTPAMRDGVVTYQVEADRVPDRGLSADSPPHEFPDHPLRLPWARPGGPAALVAWARRHVDVTGPPVQVKTWNLSCLYRLPTAGGNVWAKATPPFMADEGEVIRLVASVDPSLAPGLIAAEPGRVLLAEAPGVDCWQPGDDVIERIVPRWVAVQAALAGSGEPLSRVRGVRVPDFGLPESLLHGDFHPGNWRSGGVVLDWGDAHWGHPALDAARLIGFVAPEFRPAIERAWVDAWSRHYPSSDPASALRHARPASHLVGALVYQEFLDNIEPSERVYHLGDPEAELERAQSFAV</sequence>
<dbReference type="AlphaFoldDB" id="A0A2P8IIV7"/>
<dbReference type="EMBL" id="PYAX01000001">
    <property type="protein sequence ID" value="PSL58387.1"/>
    <property type="molecule type" value="Genomic_DNA"/>
</dbReference>
<name>A0A2P8IIV7_SACCR</name>
<feature type="domain" description="Aminoglycoside phosphotransferase" evidence="1">
    <location>
        <begin position="225"/>
        <end position="293"/>
    </location>
</feature>
<dbReference type="GO" id="GO:0016740">
    <property type="term" value="F:transferase activity"/>
    <property type="evidence" value="ECO:0007669"/>
    <property type="project" value="UniProtKB-KW"/>
</dbReference>
<dbReference type="RefSeq" id="WP_219910572.1">
    <property type="nucleotide sequence ID" value="NZ_PYAX01000001.1"/>
</dbReference>
<dbReference type="InterPro" id="IPR002575">
    <property type="entry name" value="Aminoglycoside_PTrfase"/>
</dbReference>
<gene>
    <name evidence="2" type="ORF">B0I31_101605</name>
</gene>
<keyword evidence="2" id="KW-0808">Transferase</keyword>
<reference evidence="2 3" key="1">
    <citation type="submission" date="2018-03" db="EMBL/GenBank/DDBJ databases">
        <title>Genomic Encyclopedia of Type Strains, Phase III (KMG-III): the genomes of soil and plant-associated and newly described type strains.</title>
        <authorList>
            <person name="Whitman W."/>
        </authorList>
    </citation>
    <scope>NUCLEOTIDE SEQUENCE [LARGE SCALE GENOMIC DNA]</scope>
    <source>
        <strain evidence="2 3">CGMCC 4.7097</strain>
    </source>
</reference>
<organism evidence="2 3">
    <name type="scientific">Saccharothrix carnea</name>
    <dbReference type="NCBI Taxonomy" id="1280637"/>
    <lineage>
        <taxon>Bacteria</taxon>
        <taxon>Bacillati</taxon>
        <taxon>Actinomycetota</taxon>
        <taxon>Actinomycetes</taxon>
        <taxon>Pseudonocardiales</taxon>
        <taxon>Pseudonocardiaceae</taxon>
        <taxon>Saccharothrix</taxon>
    </lineage>
</organism>
<comment type="caution">
    <text evidence="2">The sequence shown here is derived from an EMBL/GenBank/DDBJ whole genome shotgun (WGS) entry which is preliminary data.</text>
</comment>
<proteinExistence type="predicted"/>
<keyword evidence="3" id="KW-1185">Reference proteome</keyword>
<accession>A0A2P8IIV7</accession>
<dbReference type="Pfam" id="PF01636">
    <property type="entry name" value="APH"/>
    <property type="match status" value="1"/>
</dbReference>
<evidence type="ECO:0000313" key="3">
    <source>
        <dbReference type="Proteomes" id="UP000241118"/>
    </source>
</evidence>
<dbReference type="InterPro" id="IPR011009">
    <property type="entry name" value="Kinase-like_dom_sf"/>
</dbReference>
<protein>
    <submittedName>
        <fullName evidence="2">Phosphotransferase family enzyme</fullName>
    </submittedName>
</protein>
<dbReference type="Proteomes" id="UP000241118">
    <property type="component" value="Unassembled WGS sequence"/>
</dbReference>
<dbReference type="SUPFAM" id="SSF56112">
    <property type="entry name" value="Protein kinase-like (PK-like)"/>
    <property type="match status" value="1"/>
</dbReference>
<evidence type="ECO:0000259" key="1">
    <source>
        <dbReference type="Pfam" id="PF01636"/>
    </source>
</evidence>
<evidence type="ECO:0000313" key="2">
    <source>
        <dbReference type="EMBL" id="PSL58387.1"/>
    </source>
</evidence>
<dbReference type="Gene3D" id="3.90.1200.10">
    <property type="match status" value="1"/>
</dbReference>